<dbReference type="InterPro" id="IPR001680">
    <property type="entry name" value="WD40_rpt"/>
</dbReference>
<feature type="repeat" description="WD" evidence="11">
    <location>
        <begin position="233"/>
        <end position="266"/>
    </location>
</feature>
<dbReference type="GO" id="GO:0005829">
    <property type="term" value="C:cytosol"/>
    <property type="evidence" value="ECO:0007669"/>
    <property type="project" value="UniProtKB-SubCell"/>
</dbReference>
<proteinExistence type="inferred from homology"/>
<evidence type="ECO:0000256" key="7">
    <source>
        <dbReference type="ARBA" id="ARBA00022927"/>
    </source>
</evidence>
<keyword evidence="8" id="KW-0576">Peroxisome</keyword>
<dbReference type="PROSITE" id="PS00678">
    <property type="entry name" value="WD_REPEATS_1"/>
    <property type="match status" value="2"/>
</dbReference>
<evidence type="ECO:0000256" key="10">
    <source>
        <dbReference type="ARBA" id="ARBA00032565"/>
    </source>
</evidence>
<evidence type="ECO:0000256" key="1">
    <source>
        <dbReference type="ARBA" id="ARBA00004253"/>
    </source>
</evidence>
<keyword evidence="6" id="KW-0677">Repeat</keyword>
<feature type="repeat" description="WD" evidence="11">
    <location>
        <begin position="189"/>
        <end position="225"/>
    </location>
</feature>
<evidence type="ECO:0000256" key="3">
    <source>
        <dbReference type="ARBA" id="ARBA00022448"/>
    </source>
</evidence>
<evidence type="ECO:0000256" key="6">
    <source>
        <dbReference type="ARBA" id="ARBA00022737"/>
    </source>
</evidence>
<dbReference type="Pfam" id="PF00400">
    <property type="entry name" value="WD40"/>
    <property type="match status" value="4"/>
</dbReference>
<evidence type="ECO:0000256" key="8">
    <source>
        <dbReference type="ARBA" id="ARBA00023140"/>
    </source>
</evidence>
<dbReference type="SMART" id="SM00320">
    <property type="entry name" value="WD40"/>
    <property type="match status" value="6"/>
</dbReference>
<comment type="similarity">
    <text evidence="9">Belongs to the WD repeat peroxin-7 family.</text>
</comment>
<sequence>MQQEKFRTTSRHGYSVRYSPFNPTRLACSTAQNYGLQGNGTLFILESVHGEPIRLVKTFEWPDGLYDVTWSEIQDHVVVLAGADGNIIFLDLVGHNAPRLVLKGHTKEVSSIEWNQTRQEQLLATASWDQLIKVWDPQTGSLLHTYEGHTNKVYCATWSPHIPRLLASASGDGTLRLWNLSEPVPVATIPAHPCEVLSCDWSKYSQSVIATSGIDGLIRGWDIRNIKRPAFELRGHNYAIRRIKFSPHNDSVLASVSYDFTTRIWDWKKSPEALMVLQNHKEFVFGLDFNLHVRGQIADCSWDQSVCISHLPANYF</sequence>
<dbReference type="GO" id="GO:0005782">
    <property type="term" value="C:peroxisomal matrix"/>
    <property type="evidence" value="ECO:0007669"/>
    <property type="project" value="UniProtKB-SubCell"/>
</dbReference>
<dbReference type="InterPro" id="IPR044536">
    <property type="entry name" value="PEX7"/>
</dbReference>
<feature type="repeat" description="WD" evidence="11">
    <location>
        <begin position="146"/>
        <end position="188"/>
    </location>
</feature>
<dbReference type="AlphaFoldDB" id="A0A2R5L8S8"/>
<keyword evidence="12" id="KW-0675">Receptor</keyword>
<dbReference type="PANTHER" id="PTHR46027:SF1">
    <property type="entry name" value="PEROXISOMAL TARGETING SIGNAL 2 RECEPTOR"/>
    <property type="match status" value="1"/>
</dbReference>
<dbReference type="InterPro" id="IPR020472">
    <property type="entry name" value="WD40_PAC1"/>
</dbReference>
<keyword evidence="7" id="KW-0653">Protein transport</keyword>
<dbReference type="PROSITE" id="PS50294">
    <property type="entry name" value="WD_REPEATS_REGION"/>
    <property type="match status" value="3"/>
</dbReference>
<evidence type="ECO:0000256" key="5">
    <source>
        <dbReference type="ARBA" id="ARBA00022574"/>
    </source>
</evidence>
<dbReference type="EMBL" id="GGLE01001766">
    <property type="protein sequence ID" value="MBY05892.1"/>
    <property type="molecule type" value="Transcribed_RNA"/>
</dbReference>
<dbReference type="PRINTS" id="PR00320">
    <property type="entry name" value="GPROTEINBRPT"/>
</dbReference>
<keyword evidence="4" id="KW-0963">Cytoplasm</keyword>
<keyword evidence="3" id="KW-0813">Transport</keyword>
<organism evidence="12">
    <name type="scientific">Ornithodoros turicata</name>
    <dbReference type="NCBI Taxonomy" id="34597"/>
    <lineage>
        <taxon>Eukaryota</taxon>
        <taxon>Metazoa</taxon>
        <taxon>Ecdysozoa</taxon>
        <taxon>Arthropoda</taxon>
        <taxon>Chelicerata</taxon>
        <taxon>Arachnida</taxon>
        <taxon>Acari</taxon>
        <taxon>Parasitiformes</taxon>
        <taxon>Ixodida</taxon>
        <taxon>Ixodoidea</taxon>
        <taxon>Argasidae</taxon>
        <taxon>Ornithodorinae</taxon>
        <taxon>Ornithodoros</taxon>
    </lineage>
</organism>
<keyword evidence="5 11" id="KW-0853">WD repeat</keyword>
<dbReference type="SUPFAM" id="SSF50978">
    <property type="entry name" value="WD40 repeat-like"/>
    <property type="match status" value="1"/>
</dbReference>
<accession>A0A2R5L8S8</accession>
<evidence type="ECO:0000256" key="11">
    <source>
        <dbReference type="PROSITE-ProRule" id="PRU00221"/>
    </source>
</evidence>
<dbReference type="PROSITE" id="PS50082">
    <property type="entry name" value="WD_REPEATS_2"/>
    <property type="match status" value="4"/>
</dbReference>
<dbReference type="CDD" id="cd00200">
    <property type="entry name" value="WD40"/>
    <property type="match status" value="1"/>
</dbReference>
<name>A0A2R5L8S8_9ACAR</name>
<dbReference type="GO" id="GO:0005053">
    <property type="term" value="F:peroxisome matrix targeting signal-2 binding"/>
    <property type="evidence" value="ECO:0007669"/>
    <property type="project" value="InterPro"/>
</dbReference>
<comment type="subcellular location">
    <subcellularLocation>
        <location evidence="2">Cytoplasm</location>
        <location evidence="2">Cytosol</location>
    </subcellularLocation>
    <subcellularLocation>
        <location evidence="1">Peroxisome matrix</location>
    </subcellularLocation>
</comment>
<feature type="repeat" description="WD" evidence="11">
    <location>
        <begin position="102"/>
        <end position="145"/>
    </location>
</feature>
<dbReference type="InterPro" id="IPR019775">
    <property type="entry name" value="WD40_repeat_CS"/>
</dbReference>
<dbReference type="GO" id="GO:0016558">
    <property type="term" value="P:protein import into peroxisome matrix"/>
    <property type="evidence" value="ECO:0007669"/>
    <property type="project" value="InterPro"/>
</dbReference>
<dbReference type="InterPro" id="IPR015943">
    <property type="entry name" value="WD40/YVTN_repeat-like_dom_sf"/>
</dbReference>
<evidence type="ECO:0000256" key="2">
    <source>
        <dbReference type="ARBA" id="ARBA00004514"/>
    </source>
</evidence>
<evidence type="ECO:0000256" key="4">
    <source>
        <dbReference type="ARBA" id="ARBA00022490"/>
    </source>
</evidence>
<reference evidence="12" key="1">
    <citation type="submission" date="2018-03" db="EMBL/GenBank/DDBJ databases">
        <title>The relapsing fever spirochete Borrelia turicatae persists in the highly oxidative environment of its soft-bodied tick vector.</title>
        <authorList>
            <person name="Bourret T.J."/>
            <person name="Boyle W.K."/>
            <person name="Valenzuela J.G."/>
            <person name="Oliveira F."/>
            <person name="Lopez J.E."/>
        </authorList>
    </citation>
    <scope>NUCLEOTIDE SEQUENCE</scope>
    <source>
        <strain evidence="12">Kansas strain/isolate</strain>
        <tissue evidence="12">Salivary glands</tissue>
    </source>
</reference>
<protein>
    <recommendedName>
        <fullName evidence="10">Peroxin-7</fullName>
    </recommendedName>
</protein>
<evidence type="ECO:0000313" key="12">
    <source>
        <dbReference type="EMBL" id="MBY05892.1"/>
    </source>
</evidence>
<dbReference type="PANTHER" id="PTHR46027">
    <property type="entry name" value="PEROXISOMAL TARGETING SIGNAL 2 RECEPTOR"/>
    <property type="match status" value="1"/>
</dbReference>
<dbReference type="Gene3D" id="2.130.10.10">
    <property type="entry name" value="YVTN repeat-like/Quinoprotein amine dehydrogenase"/>
    <property type="match status" value="1"/>
</dbReference>
<evidence type="ECO:0000256" key="9">
    <source>
        <dbReference type="ARBA" id="ARBA00024017"/>
    </source>
</evidence>
<dbReference type="InterPro" id="IPR036322">
    <property type="entry name" value="WD40_repeat_dom_sf"/>
</dbReference>